<proteinExistence type="predicted"/>
<evidence type="ECO:0000313" key="2">
    <source>
        <dbReference type="EMBL" id="GAB1317962.1"/>
    </source>
</evidence>
<accession>A0ABQ0GJM1</accession>
<dbReference type="Proteomes" id="UP001628179">
    <property type="component" value="Unassembled WGS sequence"/>
</dbReference>
<protein>
    <submittedName>
        <fullName evidence="2">Uncharacterized protein</fullName>
    </submittedName>
</protein>
<gene>
    <name evidence="2" type="ORF">MFIFM68171_08172</name>
</gene>
<comment type="caution">
    <text evidence="2">The sequence shown here is derived from an EMBL/GenBank/DDBJ whole genome shotgun (WGS) entry which is preliminary data.</text>
</comment>
<evidence type="ECO:0000313" key="3">
    <source>
        <dbReference type="Proteomes" id="UP001628179"/>
    </source>
</evidence>
<dbReference type="EMBL" id="BAAFSV010000004">
    <property type="protein sequence ID" value="GAB1317962.1"/>
    <property type="molecule type" value="Genomic_DNA"/>
</dbReference>
<keyword evidence="3" id="KW-1185">Reference proteome</keyword>
<name>A0ABQ0GJM1_9PEZI</name>
<sequence>MEPDRNRAANCLSHAFLSVSLPGNGQAMPNVARKPQQPEGTRLLLPAASGPPPSTPASSGPRYTSSISTKFDLQRVLRSAGETILKDRGRAEQVVATPLFRTWLASPDSARLLVHGNFDSTDAGSRPVSPFPVLCAEVVKALRLSSSPSGPAWTATTAEAMVRSLIAQLLRQFPAGIIEPDPGVTMADVEREDITLLCRLFAYLVQQLPASTTVFCLIGGINVYESEEYLHGIDAVVLALLESVDEDGGQHSERAKFKLLLMSPQPTVEVRKVFDNVSGTLLHMA</sequence>
<dbReference type="PANTHER" id="PTHR40619">
    <property type="entry name" value="FUNGAL STAND N-TERMINAL GOODBYE DOMAIN-CONTAINING PROTEIN"/>
    <property type="match status" value="1"/>
</dbReference>
<evidence type="ECO:0000256" key="1">
    <source>
        <dbReference type="SAM" id="MobiDB-lite"/>
    </source>
</evidence>
<organism evidence="2 3">
    <name type="scientific">Madurella fahalii</name>
    <dbReference type="NCBI Taxonomy" id="1157608"/>
    <lineage>
        <taxon>Eukaryota</taxon>
        <taxon>Fungi</taxon>
        <taxon>Dikarya</taxon>
        <taxon>Ascomycota</taxon>
        <taxon>Pezizomycotina</taxon>
        <taxon>Sordariomycetes</taxon>
        <taxon>Sordariomycetidae</taxon>
        <taxon>Sordariales</taxon>
        <taxon>Sordariales incertae sedis</taxon>
        <taxon>Madurella</taxon>
    </lineage>
</organism>
<feature type="region of interest" description="Disordered" evidence="1">
    <location>
        <begin position="42"/>
        <end position="65"/>
    </location>
</feature>
<dbReference type="RefSeq" id="XP_070919693.1">
    <property type="nucleotide sequence ID" value="XM_071063592.1"/>
</dbReference>
<reference evidence="2 3" key="1">
    <citation type="submission" date="2024-09" db="EMBL/GenBank/DDBJ databases">
        <title>Itraconazole resistance in Madurella fahalii resulting from another homologue of gene encoding cytochrome P450 14-alpha sterol demethylase (CYP51).</title>
        <authorList>
            <person name="Yoshioka I."/>
            <person name="Fahal A.H."/>
            <person name="Kaneko S."/>
            <person name="Yaguchi T."/>
        </authorList>
    </citation>
    <scope>NUCLEOTIDE SEQUENCE [LARGE SCALE GENOMIC DNA]</scope>
    <source>
        <strain evidence="2 3">IFM 68171</strain>
    </source>
</reference>
<dbReference type="PANTHER" id="PTHR40619:SF3">
    <property type="entry name" value="FUNGAL STAND N-TERMINAL GOODBYE DOMAIN-CONTAINING PROTEIN"/>
    <property type="match status" value="1"/>
</dbReference>
<dbReference type="GeneID" id="98178915"/>